<reference evidence="1" key="1">
    <citation type="journal article" date="2021" name="Mol. Plant Microbe Interact.">
        <title>Complete Genome Sequence of the Plant-Pathogenic Fungus Colletotrichum lupini.</title>
        <authorList>
            <person name="Baroncelli R."/>
            <person name="Pensec F."/>
            <person name="Da Lio D."/>
            <person name="Boufleur T."/>
            <person name="Vicente I."/>
            <person name="Sarrocco S."/>
            <person name="Picot A."/>
            <person name="Baraldi E."/>
            <person name="Sukno S."/>
            <person name="Thon M."/>
            <person name="Le Floch G."/>
        </authorList>
    </citation>
    <scope>NUCLEOTIDE SEQUENCE</scope>
    <source>
        <strain evidence="1">IMI 504893</strain>
    </source>
</reference>
<evidence type="ECO:0000313" key="1">
    <source>
        <dbReference type="EMBL" id="UQC85196.1"/>
    </source>
</evidence>
<evidence type="ECO:0000313" key="2">
    <source>
        <dbReference type="Proteomes" id="UP000830671"/>
    </source>
</evidence>
<protein>
    <submittedName>
        <fullName evidence="1">Uncharacterized protein</fullName>
    </submittedName>
</protein>
<sequence>MRRSLSYIALISLLYSQHYSPLRETRRTRPHRLIVLLMPIASSLQGLPTEWSERLRMYSEPLLGPPLAFVVRQFGKISSTKQCSTSQSHPVFLHCTKRSRTQPLDITSDLRHHACAHNMPLLPAAAAAARDCRSAPLIRSTT</sequence>
<dbReference type="Proteomes" id="UP000830671">
    <property type="component" value="Chromosome 5"/>
</dbReference>
<accession>A0A9Q8SYU1</accession>
<name>A0A9Q8SYU1_9PEZI</name>
<dbReference type="GeneID" id="73344676"/>
<gene>
    <name evidence="1" type="ORF">CLUP02_10693</name>
</gene>
<keyword evidence="2" id="KW-1185">Reference proteome</keyword>
<dbReference type="AlphaFoldDB" id="A0A9Q8SYU1"/>
<proteinExistence type="predicted"/>
<dbReference type="RefSeq" id="XP_049146811.1">
    <property type="nucleotide sequence ID" value="XM_049289666.1"/>
</dbReference>
<dbReference type="KEGG" id="clup:CLUP02_10693"/>
<organism evidence="1 2">
    <name type="scientific">Colletotrichum lupini</name>
    <dbReference type="NCBI Taxonomy" id="145971"/>
    <lineage>
        <taxon>Eukaryota</taxon>
        <taxon>Fungi</taxon>
        <taxon>Dikarya</taxon>
        <taxon>Ascomycota</taxon>
        <taxon>Pezizomycotina</taxon>
        <taxon>Sordariomycetes</taxon>
        <taxon>Hypocreomycetidae</taxon>
        <taxon>Glomerellales</taxon>
        <taxon>Glomerellaceae</taxon>
        <taxon>Colletotrichum</taxon>
        <taxon>Colletotrichum acutatum species complex</taxon>
    </lineage>
</organism>
<dbReference type="EMBL" id="CP019477">
    <property type="protein sequence ID" value="UQC85196.1"/>
    <property type="molecule type" value="Genomic_DNA"/>
</dbReference>